<evidence type="ECO:0000256" key="2">
    <source>
        <dbReference type="ARBA" id="ARBA00022598"/>
    </source>
</evidence>
<dbReference type="RefSeq" id="WP_251917668.1">
    <property type="nucleotide sequence ID" value="NZ_JAMRXG010000020.1"/>
</dbReference>
<dbReference type="SMART" id="SM01230">
    <property type="entry name" value="Gln-synt_C"/>
    <property type="match status" value="1"/>
</dbReference>
<proteinExistence type="inferred from homology"/>
<evidence type="ECO:0000259" key="5">
    <source>
        <dbReference type="PROSITE" id="PS51987"/>
    </source>
</evidence>
<dbReference type="Gene3D" id="3.30.590.10">
    <property type="entry name" value="Glutamine synthetase/guanido kinase, catalytic domain"/>
    <property type="match status" value="1"/>
</dbReference>
<protein>
    <submittedName>
        <fullName evidence="6">Glutamine synthetase family protein</fullName>
    </submittedName>
</protein>
<evidence type="ECO:0000313" key="7">
    <source>
        <dbReference type="Proteomes" id="UP001139157"/>
    </source>
</evidence>
<gene>
    <name evidence="6" type="ORF">NDR86_32375</name>
</gene>
<keyword evidence="2" id="KW-0436">Ligase</keyword>
<dbReference type="InterPro" id="IPR036651">
    <property type="entry name" value="Gln_synt_N_sf"/>
</dbReference>
<sequence length="451" mass="48130">MSSTPDRIPADGLAVGSAVRVDAQLVAFSFVDNAGITRVKTVPVERLSYAGQYGVGASPTFDVFSFDDVMNVGRYVDGPDGDLRVVPDLGRLTELVCQRGWAWAPADKFTQEGVRSPACQRHFAARQVEAAGRGGLRLAMAFEHEWALGEDDSEFVPVVTGPGYGMIRLGQVADYARDLVGALDRQGVRVQQFHPEYALSQLELSVAAADPVAAADDAVLVRHTIRQVSLGYGWRATFAPCIDPDGAGSGAHLHLSVHDEQGSLLAGGAGSHGLRPVGEAFLAGVLRELPALVAVGAGNPASFLRLLPSRWAGAWQCWGRETREAALRLITGVRGTEEWAANAEVKCFDATGNPYLVVGSVIAAGLAGVAEELRLPPEIHGDPAAFGDDRRVVRLPATAAAAAERLAESKVLAEAMGPELHDSLLTVRRAEAERYADADPRELVELTRWRF</sequence>
<dbReference type="InterPro" id="IPR008146">
    <property type="entry name" value="Gln_synth_cat_dom"/>
</dbReference>
<dbReference type="GO" id="GO:0006542">
    <property type="term" value="P:glutamine biosynthetic process"/>
    <property type="evidence" value="ECO:0007669"/>
    <property type="project" value="InterPro"/>
</dbReference>
<dbReference type="PANTHER" id="PTHR43785:SF12">
    <property type="entry name" value="TYPE-1 GLUTAMINE SYNTHETASE 2"/>
    <property type="match status" value="1"/>
</dbReference>
<dbReference type="InterPro" id="IPR014746">
    <property type="entry name" value="Gln_synth/guanido_kin_cat_dom"/>
</dbReference>
<dbReference type="PROSITE" id="PS51987">
    <property type="entry name" value="GS_CATALYTIC"/>
    <property type="match status" value="1"/>
</dbReference>
<accession>A0A9X2J070</accession>
<feature type="domain" description="GS catalytic" evidence="5">
    <location>
        <begin position="120"/>
        <end position="451"/>
    </location>
</feature>
<evidence type="ECO:0000313" key="6">
    <source>
        <dbReference type="EMBL" id="MCM6778193.1"/>
    </source>
</evidence>
<evidence type="ECO:0000256" key="4">
    <source>
        <dbReference type="RuleBase" id="RU000384"/>
    </source>
</evidence>
<dbReference type="GO" id="GO:0004356">
    <property type="term" value="F:glutamine synthetase activity"/>
    <property type="evidence" value="ECO:0007669"/>
    <property type="project" value="InterPro"/>
</dbReference>
<name>A0A9X2J070_9NOCA</name>
<dbReference type="AlphaFoldDB" id="A0A9X2J070"/>
<dbReference type="Pfam" id="PF00120">
    <property type="entry name" value="Gln-synt_C"/>
    <property type="match status" value="1"/>
</dbReference>
<dbReference type="EMBL" id="JAMRXG010000020">
    <property type="protein sequence ID" value="MCM6778193.1"/>
    <property type="molecule type" value="Genomic_DNA"/>
</dbReference>
<dbReference type="PANTHER" id="PTHR43785">
    <property type="entry name" value="GAMMA-GLUTAMYLPUTRESCINE SYNTHETASE"/>
    <property type="match status" value="1"/>
</dbReference>
<comment type="caution">
    <text evidence="6">The sequence shown here is derived from an EMBL/GenBank/DDBJ whole genome shotgun (WGS) entry which is preliminary data.</text>
</comment>
<dbReference type="Gene3D" id="3.10.20.70">
    <property type="entry name" value="Glutamine synthetase, N-terminal domain"/>
    <property type="match status" value="1"/>
</dbReference>
<comment type="similarity">
    <text evidence="1 3 4">Belongs to the glutamine synthetase family.</text>
</comment>
<organism evidence="6 7">
    <name type="scientific">Nocardia pulmonis</name>
    <dbReference type="NCBI Taxonomy" id="2951408"/>
    <lineage>
        <taxon>Bacteria</taxon>
        <taxon>Bacillati</taxon>
        <taxon>Actinomycetota</taxon>
        <taxon>Actinomycetes</taxon>
        <taxon>Mycobacteriales</taxon>
        <taxon>Nocardiaceae</taxon>
        <taxon>Nocardia</taxon>
    </lineage>
</organism>
<reference evidence="6" key="1">
    <citation type="submission" date="2022-06" db="EMBL/GenBank/DDBJ databases">
        <title>Novel species in genus nocardia.</title>
        <authorList>
            <person name="Li F."/>
        </authorList>
    </citation>
    <scope>NUCLEOTIDE SEQUENCE</scope>
    <source>
        <strain evidence="6">CDC141</strain>
    </source>
</reference>
<evidence type="ECO:0000256" key="1">
    <source>
        <dbReference type="ARBA" id="ARBA00009897"/>
    </source>
</evidence>
<dbReference type="Proteomes" id="UP001139157">
    <property type="component" value="Unassembled WGS sequence"/>
</dbReference>
<evidence type="ECO:0000256" key="3">
    <source>
        <dbReference type="PROSITE-ProRule" id="PRU01331"/>
    </source>
</evidence>
<keyword evidence="7" id="KW-1185">Reference proteome</keyword>
<dbReference type="SUPFAM" id="SSF55931">
    <property type="entry name" value="Glutamine synthetase/guanido kinase"/>
    <property type="match status" value="1"/>
</dbReference>